<protein>
    <submittedName>
        <fullName evidence="2">ABC-2 family transporter protein</fullName>
    </submittedName>
</protein>
<reference evidence="2 3" key="1">
    <citation type="submission" date="2016-10" db="EMBL/GenBank/DDBJ databases">
        <authorList>
            <person name="de Groot N.N."/>
        </authorList>
    </citation>
    <scope>NUCLEOTIDE SEQUENCE [LARGE SCALE GENOMIC DNA]</scope>
    <source>
        <strain evidence="2 3">DSM 23310</strain>
    </source>
</reference>
<dbReference type="InterPro" id="IPR025699">
    <property type="entry name" value="ABC2_memb-like"/>
</dbReference>
<dbReference type="RefSeq" id="WP_093752157.1">
    <property type="nucleotide sequence ID" value="NZ_FNNG01000005.1"/>
</dbReference>
<dbReference type="Pfam" id="PF13346">
    <property type="entry name" value="ABC2_membrane_5"/>
    <property type="match status" value="1"/>
</dbReference>
<organism evidence="2 3">
    <name type="scientific">Tepidimicrobium xylanilyticum</name>
    <dbReference type="NCBI Taxonomy" id="1123352"/>
    <lineage>
        <taxon>Bacteria</taxon>
        <taxon>Bacillati</taxon>
        <taxon>Bacillota</taxon>
        <taxon>Tissierellia</taxon>
        <taxon>Tissierellales</taxon>
        <taxon>Tepidimicrobiaceae</taxon>
        <taxon>Tepidimicrobium</taxon>
    </lineage>
</organism>
<proteinExistence type="predicted"/>
<keyword evidence="1" id="KW-0812">Transmembrane</keyword>
<feature type="transmembrane region" description="Helical" evidence="1">
    <location>
        <begin position="125"/>
        <end position="143"/>
    </location>
</feature>
<feature type="transmembrane region" description="Helical" evidence="1">
    <location>
        <begin position="42"/>
        <end position="60"/>
    </location>
</feature>
<dbReference type="PANTHER" id="PTHR41309:SF2">
    <property type="entry name" value="MEMBRANE PROTEIN"/>
    <property type="match status" value="1"/>
</dbReference>
<feature type="transmembrane region" description="Helical" evidence="1">
    <location>
        <begin position="150"/>
        <end position="170"/>
    </location>
</feature>
<feature type="transmembrane region" description="Helical" evidence="1">
    <location>
        <begin position="185"/>
        <end position="205"/>
    </location>
</feature>
<keyword evidence="1" id="KW-1133">Transmembrane helix</keyword>
<evidence type="ECO:0000313" key="2">
    <source>
        <dbReference type="EMBL" id="SDW89640.1"/>
    </source>
</evidence>
<dbReference type="AlphaFoldDB" id="A0A1H2X9W0"/>
<dbReference type="EMBL" id="FNNG01000005">
    <property type="protein sequence ID" value="SDW89640.1"/>
    <property type="molecule type" value="Genomic_DNA"/>
</dbReference>
<keyword evidence="3" id="KW-1185">Reference proteome</keyword>
<feature type="transmembrane region" description="Helical" evidence="1">
    <location>
        <begin position="20"/>
        <end position="36"/>
    </location>
</feature>
<feature type="transmembrane region" description="Helical" evidence="1">
    <location>
        <begin position="81"/>
        <end position="105"/>
    </location>
</feature>
<evidence type="ECO:0000256" key="1">
    <source>
        <dbReference type="SAM" id="Phobius"/>
    </source>
</evidence>
<keyword evidence="1" id="KW-0472">Membrane</keyword>
<dbReference type="OrthoDB" id="1707185at2"/>
<dbReference type="Proteomes" id="UP000198828">
    <property type="component" value="Unassembled WGS sequence"/>
</dbReference>
<evidence type="ECO:0000313" key="3">
    <source>
        <dbReference type="Proteomes" id="UP000198828"/>
    </source>
</evidence>
<name>A0A1H2X9W0_9FIRM</name>
<accession>A0A1H2X9W0</accession>
<gene>
    <name evidence="2" type="ORF">SAMN05660923_01385</name>
</gene>
<sequence>MLAILKKDLILLFSNKREILFMIFYIPFLVFTVESYDPKILYFTIIIFFTYFMSLSSFYHDVDGKGKYILNSLPITGKRIVVYKYISIFAYFIISIVFVGGYLWIINTIGLATVDYFNIEMIFKAIPIVMLIISTVFPAYIFFEPRIARIVNMLVSVVFIVGLMNLGYVGEKSLVKMVGILEGNSPVYLCIIAYVVSLILSMVLYQKKDL</sequence>
<dbReference type="PANTHER" id="PTHR41309">
    <property type="entry name" value="MEMBRANE PROTEIN-RELATED"/>
    <property type="match status" value="1"/>
</dbReference>